<dbReference type="PANTHER" id="PTHR43358">
    <property type="entry name" value="ALPHA/BETA-HYDROLASE"/>
    <property type="match status" value="1"/>
</dbReference>
<protein>
    <submittedName>
        <fullName evidence="3">Alpha/beta fold hydrolase</fullName>
    </submittedName>
</protein>
<dbReference type="RefSeq" id="WP_344793430.1">
    <property type="nucleotide sequence ID" value="NZ_BAABAU010000001.1"/>
</dbReference>
<organism evidence="3 4">
    <name type="scientific">Frondihabitans peucedani</name>
    <dbReference type="NCBI Taxonomy" id="598626"/>
    <lineage>
        <taxon>Bacteria</taxon>
        <taxon>Bacillati</taxon>
        <taxon>Actinomycetota</taxon>
        <taxon>Actinomycetes</taxon>
        <taxon>Micrococcales</taxon>
        <taxon>Microbacteriaceae</taxon>
        <taxon>Frondihabitans</taxon>
    </lineage>
</organism>
<sequence length="426" mass="45530">MTRVAGSPGGLGIPAVPVMSPRRAAARLVAIIAGVSAGGAGVVALAGFAGLTYAVARFVVTPARERHERIRILRVDHDEGTVALTSTPDTRLPGRYGFLFDEGRGYARLGEVVSDDGAVVVRRVDAVDEGALDEARRGRLLGWYYRRPSDLGLPFTEVEVDTDAGPAPAWEIPAADADPGAPTGGRWAVIVHGRGVVRAETLRAVPPFREAGFTTLVVSYRNDGEAPASSDGRYGLGLTEWADVDAAIEYAVEHGATSVVLMGWSMGGALVLQTLLRSEHRGVIEGLVLESPVVDWRTTLRYQGDALHLPGPMQKAVLAILGARRLSAITGQAAPIDFDALDLVAGAEKITVPVLILHSDDDGFVPSTASRALALARPDLVTLEDFHVARHTKLWNMEPERFEGAISGWLRRLRPATGRTERSGRR</sequence>
<keyword evidence="3" id="KW-0378">Hydrolase</keyword>
<feature type="transmembrane region" description="Helical" evidence="1">
    <location>
        <begin position="28"/>
        <end position="56"/>
    </location>
</feature>
<reference evidence="4" key="1">
    <citation type="journal article" date="2019" name="Int. J. Syst. Evol. Microbiol.">
        <title>The Global Catalogue of Microorganisms (GCM) 10K type strain sequencing project: providing services to taxonomists for standard genome sequencing and annotation.</title>
        <authorList>
            <consortium name="The Broad Institute Genomics Platform"/>
            <consortium name="The Broad Institute Genome Sequencing Center for Infectious Disease"/>
            <person name="Wu L."/>
            <person name="Ma J."/>
        </authorList>
    </citation>
    <scope>NUCLEOTIDE SEQUENCE [LARGE SCALE GENOMIC DNA]</scope>
    <source>
        <strain evidence="4">JCM 17442</strain>
    </source>
</reference>
<comment type="caution">
    <text evidence="3">The sequence shown here is derived from an EMBL/GenBank/DDBJ whole genome shotgun (WGS) entry which is preliminary data.</text>
</comment>
<evidence type="ECO:0000256" key="1">
    <source>
        <dbReference type="SAM" id="Phobius"/>
    </source>
</evidence>
<name>A0ABP8DXZ2_9MICO</name>
<gene>
    <name evidence="3" type="ORF">GCM10022256_04670</name>
</gene>
<dbReference type="Pfam" id="PF12146">
    <property type="entry name" value="Hydrolase_4"/>
    <property type="match status" value="1"/>
</dbReference>
<accession>A0ABP8DXZ2</accession>
<dbReference type="SUPFAM" id="SSF53474">
    <property type="entry name" value="alpha/beta-Hydrolases"/>
    <property type="match status" value="1"/>
</dbReference>
<evidence type="ECO:0000259" key="2">
    <source>
        <dbReference type="Pfam" id="PF12146"/>
    </source>
</evidence>
<keyword evidence="4" id="KW-1185">Reference proteome</keyword>
<dbReference type="InterPro" id="IPR029058">
    <property type="entry name" value="AB_hydrolase_fold"/>
</dbReference>
<keyword evidence="1" id="KW-0812">Transmembrane</keyword>
<dbReference type="InterPro" id="IPR052920">
    <property type="entry name" value="DNA-binding_regulatory"/>
</dbReference>
<proteinExistence type="predicted"/>
<evidence type="ECO:0000313" key="4">
    <source>
        <dbReference type="Proteomes" id="UP001501594"/>
    </source>
</evidence>
<keyword evidence="1" id="KW-1133">Transmembrane helix</keyword>
<keyword evidence="1" id="KW-0472">Membrane</keyword>
<feature type="domain" description="Serine aminopeptidase S33" evidence="2">
    <location>
        <begin position="189"/>
        <end position="317"/>
    </location>
</feature>
<dbReference type="Proteomes" id="UP001501594">
    <property type="component" value="Unassembled WGS sequence"/>
</dbReference>
<dbReference type="EMBL" id="BAABAU010000001">
    <property type="protein sequence ID" value="GAA4264855.1"/>
    <property type="molecule type" value="Genomic_DNA"/>
</dbReference>
<dbReference type="InterPro" id="IPR022742">
    <property type="entry name" value="Hydrolase_4"/>
</dbReference>
<evidence type="ECO:0000313" key="3">
    <source>
        <dbReference type="EMBL" id="GAA4264855.1"/>
    </source>
</evidence>
<dbReference type="PANTHER" id="PTHR43358:SF4">
    <property type="entry name" value="ALPHA_BETA HYDROLASE FOLD-1 DOMAIN-CONTAINING PROTEIN"/>
    <property type="match status" value="1"/>
</dbReference>
<dbReference type="GO" id="GO:0016787">
    <property type="term" value="F:hydrolase activity"/>
    <property type="evidence" value="ECO:0007669"/>
    <property type="project" value="UniProtKB-KW"/>
</dbReference>
<dbReference type="Gene3D" id="3.40.50.1820">
    <property type="entry name" value="alpha/beta hydrolase"/>
    <property type="match status" value="1"/>
</dbReference>